<name>A0A1Y0D310_9GAMM</name>
<accession>A0A1Y0D310</accession>
<evidence type="ECO:0000313" key="8">
    <source>
        <dbReference type="Proteomes" id="UP000243937"/>
    </source>
</evidence>
<dbReference type="GO" id="GO:0009306">
    <property type="term" value="P:protein secretion"/>
    <property type="evidence" value="ECO:0007669"/>
    <property type="project" value="InterPro"/>
</dbReference>
<evidence type="ECO:0000256" key="2">
    <source>
        <dbReference type="ARBA" id="ARBA00022692"/>
    </source>
</evidence>
<dbReference type="Pfam" id="PF04357">
    <property type="entry name" value="TamB"/>
    <property type="match status" value="1"/>
</dbReference>
<dbReference type="OrthoDB" id="5555605at2"/>
<proteinExistence type="predicted"/>
<dbReference type="EMBL" id="CP021377">
    <property type="protein sequence ID" value="ART81596.1"/>
    <property type="molecule type" value="Genomic_DNA"/>
</dbReference>
<dbReference type="PANTHER" id="PTHR36985:SF1">
    <property type="entry name" value="TRANSLOCATION AND ASSEMBLY MODULE SUBUNIT TAMB"/>
    <property type="match status" value="1"/>
</dbReference>
<evidence type="ECO:0000256" key="5">
    <source>
        <dbReference type="SAM" id="MobiDB-lite"/>
    </source>
</evidence>
<protein>
    <recommendedName>
        <fullName evidence="6">Translocation and assembly module TamB C-terminal domain-containing protein</fullName>
    </recommendedName>
</protein>
<keyword evidence="8" id="KW-1185">Reference proteome</keyword>
<dbReference type="Proteomes" id="UP000243937">
    <property type="component" value="Chromosome"/>
</dbReference>
<sequence>MTFTRVLSGVVVGLCLLLMVLFSLLFTQVGNQWLWGIAKQQVAGLDGTLASGQLGEGWHFTELSYEQDSLAFSARDINVGWQLGKLLDRRLWLQELVAEDLEITIKYFPESPDDPKEPLAEITPPLRIDLDKVRADRVTINLPGQTIAWQSVEVGVHWDKEGMVITGPNMSGLVINLDAEDATKQAGNTLDEQPESEKQAQAQKQAKAAGKVASPEPLFVLPEIVLPFPIKLQEFSLTDSKLIQNGEIQALHALQLELEGRGSEIKIITASLDHELATVKLGGHVTLTGDYPLDLALTSTVKKPLLDGQLAGQTVAATLTDTLAKLKGKLVLGGVLKAQASLSAEPLNPQLPFDLALNWQQLGWPFNEPEWRLEQGKLRLKGRLEAYKLTLSSEAHGPDLPPVGIKLSANGDLKGAEIEPLTLMLPKGEVQVDGKISWSDGINWQGILALSDVDPGAFVEGMDGKLNGKLDTRFALQGEKWTLNAEPNINGFLRDYPLSLKGQVSLNQALQGSIKQLQLTNADNKLTVNGDITDHWQLDGVLSAPNLAVYAPGLYGDLAGDIKVRGALKSPELSAELTGKTAGFNDNEAKDIRLQANASLGDKATGQQMKGDLRLTIDRIRSGEMRIDKLQLIGSGNEAAHRLSLNFKGEPLAADLNLTGSLGKDGWRGRLTKGELNTPLDKWALQQDWQLAYQGDTFNAQPHCWRSGKASVCFDAIRASAEKGQAGLQIRDLDLARLKPFFPNDFSWEATLGGTVALQWNGKLPKINANISTTPGTFVSNGTRLAYQTLSLTSEMSNNQLRSTLDFRSTKLGEMGVQANVADLNGKRALSGNLKIAQLKLDWLAPLLPEVARLQGTLAGQGRFEGTLAAPLLFGNISLTGGEIDTYSDMVKVRDFTTRLDIRGTEATINGQLKVGGGPLYISGELDWRQLPVSGEIRLKGHDLEAGYPGMGRVRVNPDMTITLGEVAKVRGRILIPWARIEVKELPDSAVSLSSDVIIVQPSGIIPETAPSLPVDIRIQVQLLEDVRLEAFGLKTRLEGKLNIVQRPNRAMRGTGEIRLVDGKFKAYGQNLLIREGSILFSGPLDVPNLKVVAIRNPSTMSDSSITVGVRVTGTAQQPELLVFSEPGMPQAEQLSYLLRGRGLDGGGDTDGNALVQSMLLGAGVGKVGGVVSDIGESLGLKDVAVDTGGSGDDTEVNITAYVLPGLQIGYGVGVFSSIGELRLRYELLPRLYLQAASGLNQAIDLFYRFEF</sequence>
<evidence type="ECO:0000256" key="1">
    <source>
        <dbReference type="ARBA" id="ARBA00004167"/>
    </source>
</evidence>
<dbReference type="PANTHER" id="PTHR36985">
    <property type="entry name" value="TRANSLOCATION AND ASSEMBLY MODULE SUBUNIT TAMB"/>
    <property type="match status" value="1"/>
</dbReference>
<dbReference type="GO" id="GO:0097347">
    <property type="term" value="C:TAM protein secretion complex"/>
    <property type="evidence" value="ECO:0007669"/>
    <property type="project" value="TreeGrafter"/>
</dbReference>
<reference evidence="7 8" key="1">
    <citation type="journal article" date="2014" name="Int. J. Syst. Evol. Microbiol.">
        <title>Oceanisphaera profunda sp. nov., a marine bacterium isolated from deep-sea sediment, and emended description of the genus Oceanisphaera.</title>
        <authorList>
            <person name="Xu Z."/>
            <person name="Zhang X.Y."/>
            <person name="Su H.N."/>
            <person name="Yu Z.C."/>
            <person name="Liu C."/>
            <person name="Li H."/>
            <person name="Chen X.L."/>
            <person name="Song X.Y."/>
            <person name="Xie B.B."/>
            <person name="Qin Q.L."/>
            <person name="Zhou B.C."/>
            <person name="Shi M."/>
            <person name="Huang Y."/>
            <person name="Zhang Y.Z."/>
        </authorList>
    </citation>
    <scope>NUCLEOTIDE SEQUENCE [LARGE SCALE GENOMIC DNA]</scope>
    <source>
        <strain evidence="7 8">SM1222</strain>
    </source>
</reference>
<dbReference type="AlphaFoldDB" id="A0A1Y0D310"/>
<evidence type="ECO:0000259" key="6">
    <source>
        <dbReference type="Pfam" id="PF04357"/>
    </source>
</evidence>
<evidence type="ECO:0000256" key="4">
    <source>
        <dbReference type="ARBA" id="ARBA00023136"/>
    </source>
</evidence>
<feature type="compositionally biased region" description="Low complexity" evidence="5">
    <location>
        <begin position="199"/>
        <end position="208"/>
    </location>
</feature>
<keyword evidence="2" id="KW-0812">Transmembrane</keyword>
<feature type="domain" description="Translocation and assembly module TamB C-terminal" evidence="6">
    <location>
        <begin position="915"/>
        <end position="1252"/>
    </location>
</feature>
<feature type="region of interest" description="Disordered" evidence="5">
    <location>
        <begin position="187"/>
        <end position="208"/>
    </location>
</feature>
<gene>
    <name evidence="7" type="ORF">CBP31_02255</name>
</gene>
<dbReference type="GO" id="GO:0005886">
    <property type="term" value="C:plasma membrane"/>
    <property type="evidence" value="ECO:0007669"/>
    <property type="project" value="InterPro"/>
</dbReference>
<dbReference type="RefSeq" id="WP_087034682.1">
    <property type="nucleotide sequence ID" value="NZ_CP021377.1"/>
</dbReference>
<dbReference type="KEGG" id="opf:CBP31_02255"/>
<dbReference type="InterPro" id="IPR007452">
    <property type="entry name" value="TamB_C"/>
</dbReference>
<evidence type="ECO:0000313" key="7">
    <source>
        <dbReference type="EMBL" id="ART81596.1"/>
    </source>
</evidence>
<keyword evidence="4" id="KW-0472">Membrane</keyword>
<comment type="subcellular location">
    <subcellularLocation>
        <location evidence="1">Membrane</location>
        <topology evidence="1">Single-pass membrane protein</topology>
    </subcellularLocation>
</comment>
<evidence type="ECO:0000256" key="3">
    <source>
        <dbReference type="ARBA" id="ARBA00022989"/>
    </source>
</evidence>
<organism evidence="7 8">
    <name type="scientific">Oceanisphaera profunda</name>
    <dbReference type="NCBI Taxonomy" id="1416627"/>
    <lineage>
        <taxon>Bacteria</taxon>
        <taxon>Pseudomonadati</taxon>
        <taxon>Pseudomonadota</taxon>
        <taxon>Gammaproteobacteria</taxon>
        <taxon>Aeromonadales</taxon>
        <taxon>Aeromonadaceae</taxon>
        <taxon>Oceanisphaera</taxon>
    </lineage>
</organism>
<keyword evidence="3" id="KW-1133">Transmembrane helix</keyword>